<proteinExistence type="predicted"/>
<sequence>MSLYRLFLFLTTAVTLMFSAYTYAVDGVIHFTGSVVESDCNISQIQSSVQASCYRDGRVISQTRPINESNGKVLLPKDLGWTQIVPVGKEKNLKLLTINYY</sequence>
<accession>A0A1C6Z5B3</accession>
<evidence type="ECO:0008006" key="3">
    <source>
        <dbReference type="Google" id="ProtNLM"/>
    </source>
</evidence>
<reference evidence="1 2" key="1">
    <citation type="submission" date="2016-09" db="EMBL/GenBank/DDBJ databases">
        <authorList>
            <person name="Capua I."/>
            <person name="De Benedictis P."/>
            <person name="Joannis T."/>
            <person name="Lombin L.H."/>
            <person name="Cattoli G."/>
        </authorList>
    </citation>
    <scope>NUCLEOTIDE SEQUENCE [LARGE SCALE GENOMIC DNA]</scope>
    <source>
        <strain evidence="1 2">GB001</strain>
    </source>
</reference>
<dbReference type="AlphaFoldDB" id="A0A1C6Z5B3"/>
<evidence type="ECO:0000313" key="1">
    <source>
        <dbReference type="EMBL" id="SCM54402.1"/>
    </source>
</evidence>
<dbReference type="RefSeq" id="WP_072310078.1">
    <property type="nucleotide sequence ID" value="NZ_FMIQ01000070.1"/>
</dbReference>
<evidence type="ECO:0000313" key="2">
    <source>
        <dbReference type="Proteomes" id="UP000094844"/>
    </source>
</evidence>
<dbReference type="OrthoDB" id="6046808at2"/>
<protein>
    <recommendedName>
        <fullName evidence="3">Type 1 fimbrial protein</fullName>
    </recommendedName>
</protein>
<organism evidence="1 2">
    <name type="scientific">Hafnia alvei</name>
    <dbReference type="NCBI Taxonomy" id="569"/>
    <lineage>
        <taxon>Bacteria</taxon>
        <taxon>Pseudomonadati</taxon>
        <taxon>Pseudomonadota</taxon>
        <taxon>Gammaproteobacteria</taxon>
        <taxon>Enterobacterales</taxon>
        <taxon>Hafniaceae</taxon>
        <taxon>Hafnia</taxon>
    </lineage>
</organism>
<dbReference type="EMBL" id="FMIQ01000070">
    <property type="protein sequence ID" value="SCM54402.1"/>
    <property type="molecule type" value="Genomic_DNA"/>
</dbReference>
<dbReference type="Proteomes" id="UP000094844">
    <property type="component" value="Unassembled WGS sequence"/>
</dbReference>
<gene>
    <name evidence="1" type="ORF">BN1044_03905</name>
</gene>
<name>A0A1C6Z5B3_HAFAL</name>